<proteinExistence type="predicted"/>
<comment type="subcellular location">
    <subcellularLocation>
        <location evidence="1">Cell inner membrane</location>
        <topology evidence="1">Multi-pass membrane protein</topology>
    </subcellularLocation>
</comment>
<dbReference type="InterPro" id="IPR036259">
    <property type="entry name" value="MFS_trans_sf"/>
</dbReference>
<feature type="transmembrane region" description="Helical" evidence="8">
    <location>
        <begin position="355"/>
        <end position="378"/>
    </location>
</feature>
<dbReference type="RefSeq" id="WP_180136299.1">
    <property type="nucleotide sequence ID" value="NZ_JABMKT010000032.1"/>
</dbReference>
<gene>
    <name evidence="10" type="ORF">HP397_05750</name>
</gene>
<reference evidence="10 11" key="1">
    <citation type="submission" date="2020-05" db="EMBL/GenBank/DDBJ databases">
        <title>Streptobacillus felis strain LHL191014123.</title>
        <authorList>
            <person name="Fawzy A."/>
            <person name="Rau J."/>
            <person name="Risse K."/>
            <person name="Schauerte N."/>
            <person name="Geiger C."/>
            <person name="Blom J."/>
            <person name="Imirzalioglu C."/>
            <person name="Falgenhauer J."/>
            <person name="Bach A."/>
            <person name="Herden C."/>
            <person name="Eisenberg T."/>
        </authorList>
    </citation>
    <scope>NUCLEOTIDE SEQUENCE [LARGE SCALE GENOMIC DNA]</scope>
    <source>
        <strain evidence="10 11">LHL191014123</strain>
    </source>
</reference>
<feature type="domain" description="Major facilitator superfamily (MFS) profile" evidence="9">
    <location>
        <begin position="203"/>
        <end position="383"/>
    </location>
</feature>
<dbReference type="InterPro" id="IPR020846">
    <property type="entry name" value="MFS_dom"/>
</dbReference>
<dbReference type="Proteomes" id="UP000526184">
    <property type="component" value="Unassembled WGS sequence"/>
</dbReference>
<feature type="transmembrane region" description="Helical" evidence="8">
    <location>
        <begin position="204"/>
        <end position="221"/>
    </location>
</feature>
<dbReference type="PANTHER" id="PTHR23522">
    <property type="entry name" value="BLL5896 PROTEIN"/>
    <property type="match status" value="1"/>
</dbReference>
<feature type="transmembrane region" description="Helical" evidence="8">
    <location>
        <begin position="126"/>
        <end position="146"/>
    </location>
</feature>
<evidence type="ECO:0000313" key="10">
    <source>
        <dbReference type="EMBL" id="NYV28304.1"/>
    </source>
</evidence>
<feature type="transmembrane region" description="Helical" evidence="8">
    <location>
        <begin position="295"/>
        <end position="318"/>
    </location>
</feature>
<evidence type="ECO:0000259" key="9">
    <source>
        <dbReference type="PROSITE" id="PS50850"/>
    </source>
</evidence>
<keyword evidence="2" id="KW-0813">Transport</keyword>
<dbReference type="AlphaFoldDB" id="A0A7Z0PFW0"/>
<evidence type="ECO:0000256" key="2">
    <source>
        <dbReference type="ARBA" id="ARBA00022448"/>
    </source>
</evidence>
<keyword evidence="3" id="KW-1003">Cell membrane</keyword>
<evidence type="ECO:0000256" key="5">
    <source>
        <dbReference type="ARBA" id="ARBA00022692"/>
    </source>
</evidence>
<evidence type="ECO:0000313" key="11">
    <source>
        <dbReference type="Proteomes" id="UP000526184"/>
    </source>
</evidence>
<evidence type="ECO:0000256" key="1">
    <source>
        <dbReference type="ARBA" id="ARBA00004429"/>
    </source>
</evidence>
<feature type="transmembrane region" description="Helical" evidence="8">
    <location>
        <begin position="270"/>
        <end position="289"/>
    </location>
</feature>
<feature type="transmembrane region" description="Helical" evidence="8">
    <location>
        <begin position="330"/>
        <end position="349"/>
    </location>
</feature>
<feature type="transmembrane region" description="Helical" evidence="8">
    <location>
        <begin position="7"/>
        <end position="27"/>
    </location>
</feature>
<keyword evidence="11" id="KW-1185">Reference proteome</keyword>
<keyword evidence="7 8" id="KW-0472">Membrane</keyword>
<feature type="transmembrane region" description="Helical" evidence="8">
    <location>
        <begin position="158"/>
        <end position="176"/>
    </location>
</feature>
<feature type="transmembrane region" description="Helical" evidence="8">
    <location>
        <begin position="39"/>
        <end position="59"/>
    </location>
</feature>
<keyword evidence="6 8" id="KW-1133">Transmembrane helix</keyword>
<feature type="transmembrane region" description="Helical" evidence="8">
    <location>
        <begin position="94"/>
        <end position="114"/>
    </location>
</feature>
<dbReference type="EMBL" id="JABMKT010000032">
    <property type="protein sequence ID" value="NYV28304.1"/>
    <property type="molecule type" value="Genomic_DNA"/>
</dbReference>
<name>A0A7Z0PFW0_9FUSO</name>
<evidence type="ECO:0000256" key="4">
    <source>
        <dbReference type="ARBA" id="ARBA00022519"/>
    </source>
</evidence>
<sequence length="383" mass="43149">MTKKYTLMQVIYWAMFCSIYAFANSFLSSRGFSSTRIGFIIALSSFLSVLVQPFTAKLIDTFPKITVRKSLLTSMYIVVLNSFLISIIHNNLIVTIFFVILITGLLNAQTYMYTFIFQYINNGENVNFGIARGMGSAAFAIASLFYGNIGSKIGFEFIPLWAMSLSILVILVILSFKEVSDNSKSNEVNVKDNFLMFFTKYRKFCLVLLGMVFIFFTHNILNTFMKNILESLGKGSKEVGIGFMIAAIVELPAMFYIIKLNEKFGYSKLLKVSAIAFLVKIFITFFAVLTHNIYLFYLAQITQFAGYAIYVPVAVYYTNDVMEEKDRVKGQAYMAVSGTIGSILGNLLGGRVIEAYSINILLLISLIVCFLGTIVLFLNLERR</sequence>
<evidence type="ECO:0000256" key="3">
    <source>
        <dbReference type="ARBA" id="ARBA00022475"/>
    </source>
</evidence>
<keyword evidence="5 8" id="KW-0812">Transmembrane</keyword>
<dbReference type="InterPro" id="IPR024989">
    <property type="entry name" value="MFS_assoc_dom"/>
</dbReference>
<keyword evidence="4" id="KW-0997">Cell inner membrane</keyword>
<evidence type="ECO:0000256" key="8">
    <source>
        <dbReference type="SAM" id="Phobius"/>
    </source>
</evidence>
<dbReference type="GO" id="GO:0022857">
    <property type="term" value="F:transmembrane transporter activity"/>
    <property type="evidence" value="ECO:0007669"/>
    <property type="project" value="InterPro"/>
</dbReference>
<dbReference type="GO" id="GO:0005886">
    <property type="term" value="C:plasma membrane"/>
    <property type="evidence" value="ECO:0007669"/>
    <property type="project" value="UniProtKB-SubCell"/>
</dbReference>
<organism evidence="10 11">
    <name type="scientific">Streptobacillus felis</name>
    <dbReference type="NCBI Taxonomy" id="1384509"/>
    <lineage>
        <taxon>Bacteria</taxon>
        <taxon>Fusobacteriati</taxon>
        <taxon>Fusobacteriota</taxon>
        <taxon>Fusobacteriia</taxon>
        <taxon>Fusobacteriales</taxon>
        <taxon>Leptotrichiaceae</taxon>
        <taxon>Streptobacillus</taxon>
    </lineage>
</organism>
<feature type="transmembrane region" description="Helical" evidence="8">
    <location>
        <begin position="241"/>
        <end position="258"/>
    </location>
</feature>
<accession>A0A7Z0PFW0</accession>
<dbReference type="PANTHER" id="PTHR23522:SF10">
    <property type="entry name" value="3-PHENYLPROPIONIC ACID TRANSPORTER-RELATED"/>
    <property type="match status" value="1"/>
</dbReference>
<evidence type="ECO:0000256" key="6">
    <source>
        <dbReference type="ARBA" id="ARBA00022989"/>
    </source>
</evidence>
<feature type="transmembrane region" description="Helical" evidence="8">
    <location>
        <begin position="71"/>
        <end position="88"/>
    </location>
</feature>
<dbReference type="PROSITE" id="PS50850">
    <property type="entry name" value="MFS"/>
    <property type="match status" value="1"/>
</dbReference>
<evidence type="ECO:0000256" key="7">
    <source>
        <dbReference type="ARBA" id="ARBA00023136"/>
    </source>
</evidence>
<dbReference type="SUPFAM" id="SSF103473">
    <property type="entry name" value="MFS general substrate transporter"/>
    <property type="match status" value="1"/>
</dbReference>
<comment type="caution">
    <text evidence="10">The sequence shown here is derived from an EMBL/GenBank/DDBJ whole genome shotgun (WGS) entry which is preliminary data.</text>
</comment>
<dbReference type="Pfam" id="PF12832">
    <property type="entry name" value="MFS_1_like"/>
    <property type="match status" value="1"/>
</dbReference>
<protein>
    <submittedName>
        <fullName evidence="10">MFS transporter</fullName>
    </submittedName>
</protein>
<dbReference type="Gene3D" id="1.20.1250.20">
    <property type="entry name" value="MFS general substrate transporter like domains"/>
    <property type="match status" value="2"/>
</dbReference>